<feature type="non-terminal residue" evidence="2">
    <location>
        <position position="1"/>
    </location>
</feature>
<gene>
    <name evidence="2" type="ORF">S06H3_56684</name>
</gene>
<organism evidence="2">
    <name type="scientific">marine sediment metagenome</name>
    <dbReference type="NCBI Taxonomy" id="412755"/>
    <lineage>
        <taxon>unclassified sequences</taxon>
        <taxon>metagenomes</taxon>
        <taxon>ecological metagenomes</taxon>
    </lineage>
</organism>
<dbReference type="GO" id="GO:0022857">
    <property type="term" value="F:transmembrane transporter activity"/>
    <property type="evidence" value="ECO:0007669"/>
    <property type="project" value="InterPro"/>
</dbReference>
<dbReference type="EMBL" id="BARV01036484">
    <property type="protein sequence ID" value="GAI54414.1"/>
    <property type="molecule type" value="Genomic_DNA"/>
</dbReference>
<name>X1RFN4_9ZZZZ</name>
<evidence type="ECO:0008006" key="3">
    <source>
        <dbReference type="Google" id="ProtNLM"/>
    </source>
</evidence>
<accession>X1RFN4</accession>
<reference evidence="2" key="1">
    <citation type="journal article" date="2014" name="Front. Microbiol.">
        <title>High frequency of phylogenetically diverse reductive dehalogenase-homologous genes in deep subseafloor sedimentary metagenomes.</title>
        <authorList>
            <person name="Kawai M."/>
            <person name="Futagami T."/>
            <person name="Toyoda A."/>
            <person name="Takaki Y."/>
            <person name="Nishi S."/>
            <person name="Hori S."/>
            <person name="Arai W."/>
            <person name="Tsubouchi T."/>
            <person name="Morono Y."/>
            <person name="Uchiyama I."/>
            <person name="Ito T."/>
            <person name="Fujiyama A."/>
            <person name="Inagaki F."/>
            <person name="Takami H."/>
        </authorList>
    </citation>
    <scope>NUCLEOTIDE SEQUENCE</scope>
    <source>
        <strain evidence="2">Expedition CK06-06</strain>
    </source>
</reference>
<keyword evidence="1" id="KW-0812">Transmembrane</keyword>
<dbReference type="Pfam" id="PF07690">
    <property type="entry name" value="MFS_1"/>
    <property type="match status" value="1"/>
</dbReference>
<proteinExistence type="predicted"/>
<keyword evidence="1" id="KW-0472">Membrane</keyword>
<evidence type="ECO:0000313" key="2">
    <source>
        <dbReference type="EMBL" id="GAI54414.1"/>
    </source>
</evidence>
<dbReference type="InterPro" id="IPR036259">
    <property type="entry name" value="MFS_trans_sf"/>
</dbReference>
<sequence>YIVDQVSERHHSMALGIYFFGNMEGNGILTPVLGHLIDRIGFRPSFTISGITVCAAAFIYSVFLWASRTNQYNQ</sequence>
<comment type="caution">
    <text evidence="2">The sequence shown here is derived from an EMBL/GenBank/DDBJ whole genome shotgun (WGS) entry which is preliminary data.</text>
</comment>
<protein>
    <recommendedName>
        <fullName evidence="3">Major facilitator superfamily (MFS) profile domain-containing protein</fullName>
    </recommendedName>
</protein>
<dbReference type="SUPFAM" id="SSF103473">
    <property type="entry name" value="MFS general substrate transporter"/>
    <property type="match status" value="1"/>
</dbReference>
<evidence type="ECO:0000256" key="1">
    <source>
        <dbReference type="SAM" id="Phobius"/>
    </source>
</evidence>
<keyword evidence="1" id="KW-1133">Transmembrane helix</keyword>
<feature type="transmembrane region" description="Helical" evidence="1">
    <location>
        <begin position="46"/>
        <end position="66"/>
    </location>
</feature>
<dbReference type="Gene3D" id="1.20.1250.20">
    <property type="entry name" value="MFS general substrate transporter like domains"/>
    <property type="match status" value="1"/>
</dbReference>
<dbReference type="InterPro" id="IPR011701">
    <property type="entry name" value="MFS"/>
</dbReference>
<dbReference type="AlphaFoldDB" id="X1RFN4"/>